<reference evidence="11 12" key="1">
    <citation type="journal article" date="2007" name="Appl. Environ. Microbiol.">
        <title>Genome sequence of the cellulolytic gliding bacterium Cytophaga hutchinsonii.</title>
        <authorList>
            <person name="Xie G."/>
            <person name="Bruce D.C."/>
            <person name="Challacombe J.F."/>
            <person name="Chertkov O."/>
            <person name="Detter J.C."/>
            <person name="Gilna P."/>
            <person name="Han C.S."/>
            <person name="Lucas S."/>
            <person name="Misra M."/>
            <person name="Myers G.L."/>
            <person name="Richardson P."/>
            <person name="Tapia R."/>
            <person name="Thayer N."/>
            <person name="Thompson L.S."/>
            <person name="Brettin T.S."/>
            <person name="Henrissat B."/>
            <person name="Wilson D.B."/>
            <person name="McBride M.J."/>
        </authorList>
    </citation>
    <scope>NUCLEOTIDE SEQUENCE [LARGE SCALE GENOMIC DNA]</scope>
    <source>
        <strain evidence="12">ATCC 33406 / DSM 1761 / CIP 103989 / NBRC 15051 / NCIMB 9469 / D465</strain>
    </source>
</reference>
<dbReference type="Proteomes" id="UP000001822">
    <property type="component" value="Chromosome"/>
</dbReference>
<dbReference type="Gene3D" id="3.40.50.300">
    <property type="entry name" value="P-loop containing nucleotide triphosphate hydrolases"/>
    <property type="match status" value="2"/>
</dbReference>
<evidence type="ECO:0000256" key="2">
    <source>
        <dbReference type="ARBA" id="ARBA00022801"/>
    </source>
</evidence>
<dbReference type="SMART" id="SM00490">
    <property type="entry name" value="HELICc"/>
    <property type="match status" value="1"/>
</dbReference>
<feature type="domain" description="DEAD-box RNA helicase Q" evidence="10">
    <location>
        <begin position="9"/>
        <end position="37"/>
    </location>
</feature>
<dbReference type="InterPro" id="IPR011545">
    <property type="entry name" value="DEAD/DEAH_box_helicase_dom"/>
</dbReference>
<dbReference type="PANTHER" id="PTHR47959">
    <property type="entry name" value="ATP-DEPENDENT RNA HELICASE RHLE-RELATED"/>
    <property type="match status" value="1"/>
</dbReference>
<keyword evidence="12" id="KW-1185">Reference proteome</keyword>
<evidence type="ECO:0000256" key="3">
    <source>
        <dbReference type="ARBA" id="ARBA00022806"/>
    </source>
</evidence>
<dbReference type="GO" id="GO:0016787">
    <property type="term" value="F:hydrolase activity"/>
    <property type="evidence" value="ECO:0007669"/>
    <property type="project" value="UniProtKB-KW"/>
</dbReference>
<evidence type="ECO:0000313" key="11">
    <source>
        <dbReference type="EMBL" id="ABG59151.1"/>
    </source>
</evidence>
<dbReference type="InterPro" id="IPR014001">
    <property type="entry name" value="Helicase_ATP-bd"/>
</dbReference>
<evidence type="ECO:0000256" key="5">
    <source>
        <dbReference type="ARBA" id="ARBA00038437"/>
    </source>
</evidence>
<evidence type="ECO:0000256" key="1">
    <source>
        <dbReference type="ARBA" id="ARBA00022741"/>
    </source>
</evidence>
<sequence length="388" mass="42833">MCTHLSLHMSFATLGLSPAILKALEKQFYNAPYPIQEQAIPAILKGKDILGIAQTGSGKTASFVLPILQMLQTKPLGKNRHINALVLVPTRELAVQVGQVFQAFSNALPNKIKSLAVYGGVSINPQMIQLQGVEILIATPGRLLDLVDSKAVYLSDVEVLVLDEADKMLNLGFKEEMANIFKLLPQKRQNLLFSATLGKDVDTITEFLLHDPVKIEIIAEEQNIDLIQQIAYAVEDARKGPLLRYLIKEQKMNQVLIFTSSVHRADAVVEKLKANNILAAALHSKKSQGARTEALKQFKAGNIHVLVATDLMSRGIDIPFLPFVINYELPRSPKDYIHRIGRTGRAEASGVAINLISEEETHHFSVIQKKMGKKVHLTDSSGMDLHGF</sequence>
<feature type="domain" description="Helicase ATP-binding" evidence="8">
    <location>
        <begin position="40"/>
        <end position="215"/>
    </location>
</feature>
<gene>
    <name evidence="11" type="primary">rhlE</name>
    <name evidence="11" type="ordered locus">CHU_1885</name>
</gene>
<dbReference type="Pfam" id="PF00271">
    <property type="entry name" value="Helicase_C"/>
    <property type="match status" value="1"/>
</dbReference>
<dbReference type="GO" id="GO:0003724">
    <property type="term" value="F:RNA helicase activity"/>
    <property type="evidence" value="ECO:0007669"/>
    <property type="project" value="InterPro"/>
</dbReference>
<evidence type="ECO:0000256" key="6">
    <source>
        <dbReference type="PROSITE-ProRule" id="PRU00552"/>
    </source>
</evidence>
<organism evidence="11 12">
    <name type="scientific">Cytophaga hutchinsonii (strain ATCC 33406 / DSM 1761 / CIP 103989 / NBRC 15051 / NCIMB 9469 / D465)</name>
    <dbReference type="NCBI Taxonomy" id="269798"/>
    <lineage>
        <taxon>Bacteria</taxon>
        <taxon>Pseudomonadati</taxon>
        <taxon>Bacteroidota</taxon>
        <taxon>Cytophagia</taxon>
        <taxon>Cytophagales</taxon>
        <taxon>Cytophagaceae</taxon>
        <taxon>Cytophaga</taxon>
    </lineage>
</organism>
<dbReference type="InterPro" id="IPR000629">
    <property type="entry name" value="RNA-helicase_DEAD-box_CS"/>
</dbReference>
<dbReference type="SUPFAM" id="SSF52540">
    <property type="entry name" value="P-loop containing nucleoside triphosphate hydrolases"/>
    <property type="match status" value="1"/>
</dbReference>
<dbReference type="PROSITE" id="PS51194">
    <property type="entry name" value="HELICASE_CTER"/>
    <property type="match status" value="1"/>
</dbReference>
<evidence type="ECO:0000259" key="8">
    <source>
        <dbReference type="PROSITE" id="PS51192"/>
    </source>
</evidence>
<protein>
    <submittedName>
        <fullName evidence="11">Possible ATP-dependent RNA helicase</fullName>
    </submittedName>
</protein>
<dbReference type="GO" id="GO:0005524">
    <property type="term" value="F:ATP binding"/>
    <property type="evidence" value="ECO:0007669"/>
    <property type="project" value="UniProtKB-KW"/>
</dbReference>
<dbReference type="AlphaFoldDB" id="A0A6N4SRY1"/>
<name>A0A6N4SRY1_CYTH3</name>
<dbReference type="CDD" id="cd00268">
    <property type="entry name" value="DEADc"/>
    <property type="match status" value="1"/>
</dbReference>
<dbReference type="InterPro" id="IPR044742">
    <property type="entry name" value="DEAD/DEAH_RhlB"/>
</dbReference>
<dbReference type="PROSITE" id="PS51192">
    <property type="entry name" value="HELICASE_ATP_BIND_1"/>
    <property type="match status" value="1"/>
</dbReference>
<evidence type="ECO:0000256" key="7">
    <source>
        <dbReference type="RuleBase" id="RU000492"/>
    </source>
</evidence>
<accession>A0A6N4SRY1</accession>
<dbReference type="CDD" id="cd18787">
    <property type="entry name" value="SF2_C_DEAD"/>
    <property type="match status" value="1"/>
</dbReference>
<keyword evidence="2 7" id="KW-0378">Hydrolase</keyword>
<dbReference type="SMART" id="SM00487">
    <property type="entry name" value="DEXDc"/>
    <property type="match status" value="1"/>
</dbReference>
<keyword evidence="3 7" id="KW-0347">Helicase</keyword>
<dbReference type="InterPro" id="IPR050079">
    <property type="entry name" value="DEAD_box_RNA_helicase"/>
</dbReference>
<dbReference type="Pfam" id="PF00270">
    <property type="entry name" value="DEAD"/>
    <property type="match status" value="1"/>
</dbReference>
<dbReference type="InterPro" id="IPR014014">
    <property type="entry name" value="RNA_helicase_DEAD_Q_motif"/>
</dbReference>
<feature type="domain" description="Helicase C-terminal" evidence="9">
    <location>
        <begin position="241"/>
        <end position="386"/>
    </location>
</feature>
<dbReference type="PROSITE" id="PS51195">
    <property type="entry name" value="Q_MOTIF"/>
    <property type="match status" value="1"/>
</dbReference>
<dbReference type="PROSITE" id="PS00039">
    <property type="entry name" value="DEAD_ATP_HELICASE"/>
    <property type="match status" value="1"/>
</dbReference>
<dbReference type="EMBL" id="CP000383">
    <property type="protein sequence ID" value="ABG59151.1"/>
    <property type="molecule type" value="Genomic_DNA"/>
</dbReference>
<evidence type="ECO:0000256" key="4">
    <source>
        <dbReference type="ARBA" id="ARBA00022840"/>
    </source>
</evidence>
<dbReference type="KEGG" id="chu:CHU_1885"/>
<dbReference type="InterPro" id="IPR027417">
    <property type="entry name" value="P-loop_NTPase"/>
</dbReference>
<evidence type="ECO:0000259" key="10">
    <source>
        <dbReference type="PROSITE" id="PS51195"/>
    </source>
</evidence>
<feature type="short sequence motif" description="Q motif" evidence="6">
    <location>
        <begin position="9"/>
        <end position="37"/>
    </location>
</feature>
<dbReference type="InterPro" id="IPR001650">
    <property type="entry name" value="Helicase_C-like"/>
</dbReference>
<keyword evidence="1 7" id="KW-0547">Nucleotide-binding</keyword>
<dbReference type="GO" id="GO:0005829">
    <property type="term" value="C:cytosol"/>
    <property type="evidence" value="ECO:0007669"/>
    <property type="project" value="TreeGrafter"/>
</dbReference>
<dbReference type="PANTHER" id="PTHR47959:SF13">
    <property type="entry name" value="ATP-DEPENDENT RNA HELICASE RHLE"/>
    <property type="match status" value="1"/>
</dbReference>
<evidence type="ECO:0000259" key="9">
    <source>
        <dbReference type="PROSITE" id="PS51194"/>
    </source>
</evidence>
<keyword evidence="4 7" id="KW-0067">ATP-binding</keyword>
<proteinExistence type="inferred from homology"/>
<comment type="similarity">
    <text evidence="5 7">Belongs to the DEAD box helicase family.</text>
</comment>
<evidence type="ECO:0000313" key="12">
    <source>
        <dbReference type="Proteomes" id="UP000001822"/>
    </source>
</evidence>
<dbReference type="GO" id="GO:0003676">
    <property type="term" value="F:nucleic acid binding"/>
    <property type="evidence" value="ECO:0007669"/>
    <property type="project" value="InterPro"/>
</dbReference>